<gene>
    <name evidence="1" type="ORF">AG1IA_09905</name>
</gene>
<comment type="caution">
    <text evidence="1">The sequence shown here is derived from an EMBL/GenBank/DDBJ whole genome shotgun (WGS) entry which is preliminary data.</text>
</comment>
<proteinExistence type="predicted"/>
<reference evidence="1 2" key="1">
    <citation type="journal article" date="2013" name="Nat. Commun.">
        <title>The evolution and pathogenic mechanisms of the rice sheath blight pathogen.</title>
        <authorList>
            <person name="Zheng A."/>
            <person name="Lin R."/>
            <person name="Xu L."/>
            <person name="Qin P."/>
            <person name="Tang C."/>
            <person name="Ai P."/>
            <person name="Zhang D."/>
            <person name="Liu Y."/>
            <person name="Sun Z."/>
            <person name="Feng H."/>
            <person name="Wang Y."/>
            <person name="Chen Y."/>
            <person name="Liang X."/>
            <person name="Fu R."/>
            <person name="Li Q."/>
            <person name="Zhang J."/>
            <person name="Yu X."/>
            <person name="Xie Z."/>
            <person name="Ding L."/>
            <person name="Guan P."/>
            <person name="Tang J."/>
            <person name="Liang Y."/>
            <person name="Wang S."/>
            <person name="Deng Q."/>
            <person name="Li S."/>
            <person name="Zhu J."/>
            <person name="Wang L."/>
            <person name="Liu H."/>
            <person name="Li P."/>
        </authorList>
    </citation>
    <scope>NUCLEOTIDE SEQUENCE [LARGE SCALE GENOMIC DNA]</scope>
    <source>
        <strain evidence="2">AG-1 IA</strain>
    </source>
</reference>
<accession>L8WI68</accession>
<name>L8WI68_THACA</name>
<keyword evidence="2" id="KW-1185">Reference proteome</keyword>
<evidence type="ECO:0000313" key="1">
    <source>
        <dbReference type="EMBL" id="ELU36064.1"/>
    </source>
</evidence>
<protein>
    <submittedName>
        <fullName evidence="1">Uncharacterized protein</fullName>
    </submittedName>
</protein>
<evidence type="ECO:0000313" key="2">
    <source>
        <dbReference type="Proteomes" id="UP000011668"/>
    </source>
</evidence>
<dbReference type="HOGENOM" id="CLU_2265551_0_0_1"/>
<dbReference type="AlphaFoldDB" id="L8WI68"/>
<dbReference type="Proteomes" id="UP000011668">
    <property type="component" value="Unassembled WGS sequence"/>
</dbReference>
<dbReference type="EMBL" id="AFRT01004416">
    <property type="protein sequence ID" value="ELU36064.1"/>
    <property type="molecule type" value="Genomic_DNA"/>
</dbReference>
<organism evidence="1 2">
    <name type="scientific">Thanatephorus cucumeris (strain AG1-IA)</name>
    <name type="common">Rice sheath blight fungus</name>
    <name type="synonym">Rhizoctonia solani</name>
    <dbReference type="NCBI Taxonomy" id="983506"/>
    <lineage>
        <taxon>Eukaryota</taxon>
        <taxon>Fungi</taxon>
        <taxon>Dikarya</taxon>
        <taxon>Basidiomycota</taxon>
        <taxon>Agaricomycotina</taxon>
        <taxon>Agaricomycetes</taxon>
        <taxon>Cantharellales</taxon>
        <taxon>Ceratobasidiaceae</taxon>
        <taxon>Rhizoctonia</taxon>
        <taxon>Rhizoctonia solani AG-1</taxon>
    </lineage>
</organism>
<sequence>MCRRNYIFGKKWNKITTKYCGSQILRSELACHPCARATLVFSVSFRFLYVTANTFSHMKGQRRCEIISEQRATLYTQTQEFKPVVKKFNRTKTTVEQKKKSTA</sequence>